<name>A0A9W9R028_PENBR</name>
<reference evidence="1" key="2">
    <citation type="journal article" date="2023" name="IMA Fungus">
        <title>Comparative genomic study of the Penicillium genus elucidates a diverse pangenome and 15 lateral gene transfer events.</title>
        <authorList>
            <person name="Petersen C."/>
            <person name="Sorensen T."/>
            <person name="Nielsen M.R."/>
            <person name="Sondergaard T.E."/>
            <person name="Sorensen J.L."/>
            <person name="Fitzpatrick D.A."/>
            <person name="Frisvad J.C."/>
            <person name="Nielsen K.L."/>
        </authorList>
    </citation>
    <scope>NUCLEOTIDE SEQUENCE</scope>
    <source>
        <strain evidence="1">IBT 35675</strain>
    </source>
</reference>
<evidence type="ECO:0000313" key="1">
    <source>
        <dbReference type="EMBL" id="KAJ5350009.1"/>
    </source>
</evidence>
<comment type="caution">
    <text evidence="1">The sequence shown here is derived from an EMBL/GenBank/DDBJ whole genome shotgun (WGS) entry which is preliminary data.</text>
</comment>
<evidence type="ECO:0000313" key="2">
    <source>
        <dbReference type="Proteomes" id="UP001148299"/>
    </source>
</evidence>
<sequence>MSEDVGPHENQMESHRATKILSNQVHRLPQLKKYLQGVSNARSSPYIYKIALIVHWKGTVGVIKDMYTMQRVMEEFDIHCEHHTLCDTRDGVPESNLLRRIDEIIKDCQDRDGKCLVVFCYLGHAEKEGHLSLTSDLWDQKVFWPSIRMDLLCEETHIDKIDTLAILDCYYDELAWITRNPRKVLVIAAGGNDKNRHTEESHHPSFPERLYRVVQKFKGKGSITTTDLYHELVHDAVGEETNNHV</sequence>
<organism evidence="1 2">
    <name type="scientific">Penicillium brevicompactum</name>
    <dbReference type="NCBI Taxonomy" id="5074"/>
    <lineage>
        <taxon>Eukaryota</taxon>
        <taxon>Fungi</taxon>
        <taxon>Dikarya</taxon>
        <taxon>Ascomycota</taxon>
        <taxon>Pezizomycotina</taxon>
        <taxon>Eurotiomycetes</taxon>
        <taxon>Eurotiomycetidae</taxon>
        <taxon>Eurotiales</taxon>
        <taxon>Aspergillaceae</taxon>
        <taxon>Penicillium</taxon>
    </lineage>
</organism>
<protein>
    <submittedName>
        <fullName evidence="1">Uncharacterized protein</fullName>
    </submittedName>
</protein>
<reference evidence="1" key="1">
    <citation type="submission" date="2022-12" db="EMBL/GenBank/DDBJ databases">
        <authorList>
            <person name="Petersen C."/>
        </authorList>
    </citation>
    <scope>NUCLEOTIDE SEQUENCE</scope>
    <source>
        <strain evidence="1">IBT 35675</strain>
    </source>
</reference>
<gene>
    <name evidence="1" type="ORF">N7541_007736</name>
</gene>
<dbReference type="EMBL" id="JAPZBR010000006">
    <property type="protein sequence ID" value="KAJ5350009.1"/>
    <property type="molecule type" value="Genomic_DNA"/>
</dbReference>
<keyword evidence="2" id="KW-1185">Reference proteome</keyword>
<dbReference type="AlphaFoldDB" id="A0A9W9R028"/>
<dbReference type="Proteomes" id="UP001148299">
    <property type="component" value="Unassembled WGS sequence"/>
</dbReference>
<proteinExistence type="predicted"/>
<accession>A0A9W9R028</accession>